<protein>
    <submittedName>
        <fullName evidence="2">SH3 domain-containing protein</fullName>
    </submittedName>
</protein>
<dbReference type="PANTHER" id="PTHR31157:SF1">
    <property type="entry name" value="SCP DOMAIN-CONTAINING PROTEIN"/>
    <property type="match status" value="1"/>
</dbReference>
<evidence type="ECO:0000313" key="2">
    <source>
        <dbReference type="EMBL" id="QUI21273.1"/>
    </source>
</evidence>
<dbReference type="RefSeq" id="WP_212696738.1">
    <property type="nucleotide sequence ID" value="NZ_CP058649.1"/>
</dbReference>
<dbReference type="InterPro" id="IPR035940">
    <property type="entry name" value="CAP_sf"/>
</dbReference>
<sequence>MGRRRKNIKALLLAFIMIISLTFSIRSSAAPSYVFKWTNVKQVEITAHKLNVRLGPSTAYQKIGSVSKGHVLHVLGTLEGWYVVHMQDGSVGLISSTYTRVYAYYNPIETPSKPDPYAGPLTAEEALMVNLINTERKKAGLPAYEVNMELMRVARIKAEELSAKQYFSHESPVYGSPFKMLQDFSIHYTAASENIAGNQTIEAAHNALMNSPSHKTNIISTDYNYVGIGIMDDPRYGKVFVQMYIQNNKN</sequence>
<dbReference type="CDD" id="cd05379">
    <property type="entry name" value="CAP_bacterial"/>
    <property type="match status" value="1"/>
</dbReference>
<keyword evidence="3" id="KW-1185">Reference proteome</keyword>
<proteinExistence type="predicted"/>
<dbReference type="Gene3D" id="2.30.30.40">
    <property type="entry name" value="SH3 Domains"/>
    <property type="match status" value="1"/>
</dbReference>
<dbReference type="AlphaFoldDB" id="A0A8J8MH77"/>
<dbReference type="EMBL" id="CP058649">
    <property type="protein sequence ID" value="QUI21273.1"/>
    <property type="molecule type" value="Genomic_DNA"/>
</dbReference>
<dbReference type="SUPFAM" id="SSF55797">
    <property type="entry name" value="PR-1-like"/>
    <property type="match status" value="1"/>
</dbReference>
<dbReference type="Pfam" id="PF00188">
    <property type="entry name" value="CAP"/>
    <property type="match status" value="1"/>
</dbReference>
<feature type="domain" description="SH3b" evidence="1">
    <location>
        <begin position="40"/>
        <end position="103"/>
    </location>
</feature>
<dbReference type="InterPro" id="IPR003646">
    <property type="entry name" value="SH3-like_bac-type"/>
</dbReference>
<accession>A0A8J8MH77</accession>
<evidence type="ECO:0000259" key="1">
    <source>
        <dbReference type="PROSITE" id="PS51781"/>
    </source>
</evidence>
<gene>
    <name evidence="2" type="ORF">HZI73_02785</name>
</gene>
<dbReference type="InterPro" id="IPR014044">
    <property type="entry name" value="CAP_dom"/>
</dbReference>
<evidence type="ECO:0000313" key="3">
    <source>
        <dbReference type="Proteomes" id="UP000683246"/>
    </source>
</evidence>
<dbReference type="PANTHER" id="PTHR31157">
    <property type="entry name" value="SCP DOMAIN-CONTAINING PROTEIN"/>
    <property type="match status" value="1"/>
</dbReference>
<name>A0A8J8MH77_9FIRM</name>
<dbReference type="Gene3D" id="3.40.33.10">
    <property type="entry name" value="CAP"/>
    <property type="match status" value="1"/>
</dbReference>
<dbReference type="Pfam" id="PF08239">
    <property type="entry name" value="SH3_3"/>
    <property type="match status" value="1"/>
</dbReference>
<dbReference type="KEGG" id="vpy:HZI73_02785"/>
<organism evidence="2 3">
    <name type="scientific">Vallitalea pronyensis</name>
    <dbReference type="NCBI Taxonomy" id="1348613"/>
    <lineage>
        <taxon>Bacteria</taxon>
        <taxon>Bacillati</taxon>
        <taxon>Bacillota</taxon>
        <taxon>Clostridia</taxon>
        <taxon>Lachnospirales</taxon>
        <taxon>Vallitaleaceae</taxon>
        <taxon>Vallitalea</taxon>
    </lineage>
</organism>
<dbReference type="SMART" id="SM00287">
    <property type="entry name" value="SH3b"/>
    <property type="match status" value="1"/>
</dbReference>
<dbReference type="PROSITE" id="PS51781">
    <property type="entry name" value="SH3B"/>
    <property type="match status" value="1"/>
</dbReference>
<reference evidence="2" key="1">
    <citation type="submission" date="2020-07" db="EMBL/GenBank/DDBJ databases">
        <title>Vallitalea pronyensis genome.</title>
        <authorList>
            <person name="Postec A."/>
        </authorList>
    </citation>
    <scope>NUCLEOTIDE SEQUENCE</scope>
    <source>
        <strain evidence="2">FatNI3</strain>
    </source>
</reference>
<dbReference type="Proteomes" id="UP000683246">
    <property type="component" value="Chromosome"/>
</dbReference>